<reference evidence="4" key="1">
    <citation type="submission" date="2018-06" db="EMBL/GenBank/DDBJ databases">
        <authorList>
            <person name="Zhirakovskaya E."/>
        </authorList>
    </citation>
    <scope>NUCLEOTIDE SEQUENCE</scope>
</reference>
<sequence length="1030" mass="114478">MDGSLVDAIACAWPLAGRRLLPLEAAVALKPWFDRDTLQEGFSLLIQGAVGRFVLYRSGVGAVFNDSAAAFLLMPPSDALSQGFVCRDGSCTLCRDNRSSGRRCRHQAAVALLNLRATGESEGFVPVWRFLKSNPWGAIAKYLQQEAEVGPVSFQARKTGTVWRLEGCKENGFSLAASLSSHLAQQLHCFHSSVIRWHGSMPEQDEFGAPARIIRDKIALLTATDTEKRLNAAGSRSMGQQRENSIQTALVRLLALSLPVSRLRIQRGRDGLFSLTAARAGSAAFSLTLPKARTMDLLGGLDLPGPATTRLPPAEPFSVVGFMDKGTGVRVEHFLRLEDGRELALAGLRGQRYGSYHYMDNEGFLPQSVSPASERLREPKAGAPMLFNVTKQAEAETGFTVPAGDIPAFVDKNRGVLVSGRHRVDPALLSLQVVREPERLELTDFEEKDDWCYIAGFYGLGNQRIDLAELLLARADGRDYIAGRQWLQLRGTALDWFHGLGADRVCPGANGQKDLIRLRRHELLALTGQIREVGIEIREKGPAQRVTRLVRSDDWLTSDDMPPLPDHLRDYQGHGTAWLYHLQQNHLGGILADDMGLGKTHQALTLLQLLCSGSETGHHLVVCPTTVLYHWLDKRNMFFNDLAMSLYYGTGRNLETALEQKVVLTSYGVLRRDIEQLRAVSFDLVLFDEIQNLKNIKTDVHQAALRLNSRATIGLTGTPVENSLAELKGLFDVCLPGLFNGKSFHRQFVRNDSPASRQTLKTLIKPFILRRTRNQVLAELPEVIEDIRVCRLSDDQVGLYRQVVDSATPLVDDLLDGRDEGRHYIGVLAIITRLKQVCDHPCLLLEGSRDRDMYESGKWDLLLELLEECLAGDKKVVVFSQFTRMLDILESYLDARGVEYAALRGHLSPGARQQAIKRFNTDKSCMVCCASLLASGVGIDLTAAQVVVHYDRWWNPAREEQATARVHRMGQKHVVQVIKLVTLGTLEEKIHTLIEGKKALARDILSEDDASVLKRLSREDLAGLIRWPEG</sequence>
<dbReference type="PROSITE" id="PS51192">
    <property type="entry name" value="HELICASE_ATP_BIND_1"/>
    <property type="match status" value="1"/>
</dbReference>
<dbReference type="EMBL" id="UOEY01000029">
    <property type="protein sequence ID" value="VAW36812.1"/>
    <property type="molecule type" value="Genomic_DNA"/>
</dbReference>
<dbReference type="Gene3D" id="3.40.50.300">
    <property type="entry name" value="P-loop containing nucleotide triphosphate hydrolases"/>
    <property type="match status" value="1"/>
</dbReference>
<accession>A0A3B0VD34</accession>
<dbReference type="GO" id="GO:0004386">
    <property type="term" value="F:helicase activity"/>
    <property type="evidence" value="ECO:0007669"/>
    <property type="project" value="UniProtKB-KW"/>
</dbReference>
<evidence type="ECO:0000256" key="1">
    <source>
        <dbReference type="ARBA" id="ARBA00022801"/>
    </source>
</evidence>
<dbReference type="Pfam" id="PF00176">
    <property type="entry name" value="SNF2-rel_dom"/>
    <property type="match status" value="1"/>
</dbReference>
<evidence type="ECO:0000259" key="2">
    <source>
        <dbReference type="PROSITE" id="PS51192"/>
    </source>
</evidence>
<keyword evidence="4" id="KW-0347">Helicase</keyword>
<dbReference type="AlphaFoldDB" id="A0A3B0VD34"/>
<name>A0A3B0VD34_9ZZZZ</name>
<dbReference type="InterPro" id="IPR049730">
    <property type="entry name" value="SNF2/RAD54-like_C"/>
</dbReference>
<proteinExistence type="predicted"/>
<dbReference type="InterPro" id="IPR000330">
    <property type="entry name" value="SNF2_N"/>
</dbReference>
<dbReference type="SMART" id="SM00490">
    <property type="entry name" value="HELICc"/>
    <property type="match status" value="1"/>
</dbReference>
<dbReference type="Pfam" id="PF00271">
    <property type="entry name" value="Helicase_C"/>
    <property type="match status" value="1"/>
</dbReference>
<dbReference type="PANTHER" id="PTHR10799">
    <property type="entry name" value="SNF2/RAD54 HELICASE FAMILY"/>
    <property type="match status" value="1"/>
</dbReference>
<feature type="domain" description="Helicase ATP-binding" evidence="2">
    <location>
        <begin position="580"/>
        <end position="737"/>
    </location>
</feature>
<dbReference type="InterPro" id="IPR027417">
    <property type="entry name" value="P-loop_NTPase"/>
</dbReference>
<protein>
    <submittedName>
        <fullName evidence="4">Helicase, SNF2/RAD54 family</fullName>
    </submittedName>
</protein>
<evidence type="ECO:0000259" key="3">
    <source>
        <dbReference type="PROSITE" id="PS51194"/>
    </source>
</evidence>
<keyword evidence="4" id="KW-0547">Nucleotide-binding</keyword>
<dbReference type="Gene3D" id="3.40.50.10810">
    <property type="entry name" value="Tandem AAA-ATPase domain"/>
    <property type="match status" value="1"/>
</dbReference>
<feature type="domain" description="Helicase C-terminal" evidence="3">
    <location>
        <begin position="861"/>
        <end position="1017"/>
    </location>
</feature>
<dbReference type="SMART" id="SM00487">
    <property type="entry name" value="DEXDc"/>
    <property type="match status" value="1"/>
</dbReference>
<dbReference type="InterPro" id="IPR001650">
    <property type="entry name" value="Helicase_C-like"/>
</dbReference>
<dbReference type="GO" id="GO:0005524">
    <property type="term" value="F:ATP binding"/>
    <property type="evidence" value="ECO:0007669"/>
    <property type="project" value="InterPro"/>
</dbReference>
<dbReference type="CDD" id="cd18793">
    <property type="entry name" value="SF2_C_SNF"/>
    <property type="match status" value="1"/>
</dbReference>
<dbReference type="GO" id="GO:0016787">
    <property type="term" value="F:hydrolase activity"/>
    <property type="evidence" value="ECO:0007669"/>
    <property type="project" value="UniProtKB-KW"/>
</dbReference>
<organism evidence="4">
    <name type="scientific">hydrothermal vent metagenome</name>
    <dbReference type="NCBI Taxonomy" id="652676"/>
    <lineage>
        <taxon>unclassified sequences</taxon>
        <taxon>metagenomes</taxon>
        <taxon>ecological metagenomes</taxon>
    </lineage>
</organism>
<dbReference type="InterPro" id="IPR014001">
    <property type="entry name" value="Helicase_ATP-bd"/>
</dbReference>
<gene>
    <name evidence="4" type="ORF">MNBD_DELTA04-365</name>
</gene>
<dbReference type="PROSITE" id="PS51194">
    <property type="entry name" value="HELICASE_CTER"/>
    <property type="match status" value="1"/>
</dbReference>
<keyword evidence="1" id="KW-0378">Hydrolase</keyword>
<dbReference type="SUPFAM" id="SSF52540">
    <property type="entry name" value="P-loop containing nucleoside triphosphate hydrolases"/>
    <property type="match status" value="2"/>
</dbReference>
<dbReference type="InterPro" id="IPR038718">
    <property type="entry name" value="SNF2-like_sf"/>
</dbReference>
<keyword evidence="4" id="KW-0067">ATP-binding</keyword>
<evidence type="ECO:0000313" key="4">
    <source>
        <dbReference type="EMBL" id="VAW36812.1"/>
    </source>
</evidence>